<sequence>MKIIDVASAKQTAGETEQTPTVVEDGLIVSIVLDKLNDDTKEQISRRLDSQTIPTWKELREELDRLSNQIYYEPRKKVVPRPTPNNAPTRPARKVLTATIRSSAPKPDTSSTPVASSKSVPGIAGIRRCYACMLAHYARVARTIGHREG</sequence>
<proteinExistence type="predicted"/>
<reference evidence="3" key="1">
    <citation type="submission" date="2013-09" db="EMBL/GenBank/DDBJ databases">
        <title>The Genome Sequence of Anopheles maculatus species B.</title>
        <authorList>
            <consortium name="The Broad Institute Genomics Platform"/>
            <person name="Neafsey D.E."/>
            <person name="Besansky N."/>
            <person name="Howell P."/>
            <person name="Walton C."/>
            <person name="Young S.K."/>
            <person name="Zeng Q."/>
            <person name="Gargeya S."/>
            <person name="Fitzgerald M."/>
            <person name="Haas B."/>
            <person name="Abouelleil A."/>
            <person name="Allen A.W."/>
            <person name="Alvarado L."/>
            <person name="Arachchi H.M."/>
            <person name="Berlin A.M."/>
            <person name="Chapman S.B."/>
            <person name="Gainer-Dewar J."/>
            <person name="Goldberg J."/>
            <person name="Griggs A."/>
            <person name="Gujja S."/>
            <person name="Hansen M."/>
            <person name="Howarth C."/>
            <person name="Imamovic A."/>
            <person name="Ireland A."/>
            <person name="Larimer J."/>
            <person name="McCowan C."/>
            <person name="Murphy C."/>
            <person name="Pearson M."/>
            <person name="Poon T.W."/>
            <person name="Priest M."/>
            <person name="Roberts A."/>
            <person name="Saif S."/>
            <person name="Shea T."/>
            <person name="Sisk P."/>
            <person name="Sykes S."/>
            <person name="Wortman J."/>
            <person name="Nusbaum C."/>
            <person name="Birren B."/>
        </authorList>
    </citation>
    <scope>NUCLEOTIDE SEQUENCE [LARGE SCALE GENOMIC DNA]</scope>
    <source>
        <strain evidence="3">maculatus3</strain>
    </source>
</reference>
<protein>
    <submittedName>
        <fullName evidence="2">Uncharacterized protein</fullName>
    </submittedName>
</protein>
<dbReference type="AlphaFoldDB" id="A0A182SUF9"/>
<reference evidence="2" key="2">
    <citation type="submission" date="2020-05" db="UniProtKB">
        <authorList>
            <consortium name="EnsemblMetazoa"/>
        </authorList>
    </citation>
    <scope>IDENTIFICATION</scope>
    <source>
        <strain evidence="2">maculatus3</strain>
    </source>
</reference>
<accession>A0A182SUF9</accession>
<evidence type="ECO:0000313" key="2">
    <source>
        <dbReference type="EnsemblMetazoa" id="AMAM013649-PA"/>
    </source>
</evidence>
<dbReference type="Proteomes" id="UP000075901">
    <property type="component" value="Unassembled WGS sequence"/>
</dbReference>
<feature type="compositionally biased region" description="Polar residues" evidence="1">
    <location>
        <begin position="108"/>
        <end position="118"/>
    </location>
</feature>
<organism evidence="2 3">
    <name type="scientific">Anopheles maculatus</name>
    <dbReference type="NCBI Taxonomy" id="74869"/>
    <lineage>
        <taxon>Eukaryota</taxon>
        <taxon>Metazoa</taxon>
        <taxon>Ecdysozoa</taxon>
        <taxon>Arthropoda</taxon>
        <taxon>Hexapoda</taxon>
        <taxon>Insecta</taxon>
        <taxon>Pterygota</taxon>
        <taxon>Neoptera</taxon>
        <taxon>Endopterygota</taxon>
        <taxon>Diptera</taxon>
        <taxon>Nematocera</taxon>
        <taxon>Culicoidea</taxon>
        <taxon>Culicidae</taxon>
        <taxon>Anophelinae</taxon>
        <taxon>Anopheles</taxon>
        <taxon>Anopheles maculatus group</taxon>
    </lineage>
</organism>
<name>A0A182SUF9_9DIPT</name>
<dbReference type="EnsemblMetazoa" id="AMAM013649-RA">
    <property type="protein sequence ID" value="AMAM013649-PA"/>
    <property type="gene ID" value="AMAM013649"/>
</dbReference>
<feature type="region of interest" description="Disordered" evidence="1">
    <location>
        <begin position="98"/>
        <end position="118"/>
    </location>
</feature>
<keyword evidence="3" id="KW-1185">Reference proteome</keyword>
<feature type="region of interest" description="Disordered" evidence="1">
    <location>
        <begin position="74"/>
        <end position="93"/>
    </location>
</feature>
<evidence type="ECO:0000313" key="3">
    <source>
        <dbReference type="Proteomes" id="UP000075901"/>
    </source>
</evidence>
<dbReference type="VEuPathDB" id="VectorBase:AMAM013649"/>
<evidence type="ECO:0000256" key="1">
    <source>
        <dbReference type="SAM" id="MobiDB-lite"/>
    </source>
</evidence>